<evidence type="ECO:0000313" key="2">
    <source>
        <dbReference type="EMBL" id="GAY24275.1"/>
    </source>
</evidence>
<name>A0A292ZN44_SPHSA</name>
<feature type="transmembrane region" description="Helical" evidence="1">
    <location>
        <begin position="992"/>
        <end position="1011"/>
    </location>
</feature>
<feature type="transmembrane region" description="Helical" evidence="1">
    <location>
        <begin position="1023"/>
        <end position="1046"/>
    </location>
</feature>
<dbReference type="Gene3D" id="3.30.70.1430">
    <property type="entry name" value="Multidrug efflux transporter AcrB pore domain"/>
    <property type="match status" value="2"/>
</dbReference>
<feature type="transmembrane region" description="Helical" evidence="1">
    <location>
        <begin position="917"/>
        <end position="935"/>
    </location>
</feature>
<feature type="transmembrane region" description="Helical" evidence="1">
    <location>
        <begin position="429"/>
        <end position="452"/>
    </location>
</feature>
<evidence type="ECO:0000313" key="3">
    <source>
        <dbReference type="Proteomes" id="UP000221538"/>
    </source>
</evidence>
<feature type="transmembrane region" description="Helical" evidence="1">
    <location>
        <begin position="458"/>
        <end position="478"/>
    </location>
</feature>
<dbReference type="SUPFAM" id="SSF82714">
    <property type="entry name" value="Multidrug efflux transporter AcrB TolC docking domain, DN and DC subdomains"/>
    <property type="match status" value="2"/>
</dbReference>
<proteinExistence type="predicted"/>
<dbReference type="SUPFAM" id="SSF82866">
    <property type="entry name" value="Multidrug efflux transporter AcrB transmembrane domain"/>
    <property type="match status" value="2"/>
</dbReference>
<dbReference type="GO" id="GO:0042910">
    <property type="term" value="F:xenobiotic transmembrane transporter activity"/>
    <property type="evidence" value="ECO:0007669"/>
    <property type="project" value="TreeGrafter"/>
</dbReference>
<dbReference type="Pfam" id="PF00873">
    <property type="entry name" value="ACR_tran"/>
    <property type="match status" value="1"/>
</dbReference>
<dbReference type="AlphaFoldDB" id="A0A292ZN44"/>
<dbReference type="Gene3D" id="3.30.70.1320">
    <property type="entry name" value="Multidrug efflux transporter AcrB pore domain like"/>
    <property type="match status" value="1"/>
</dbReference>
<dbReference type="Gene3D" id="3.30.2090.10">
    <property type="entry name" value="Multidrug efflux transporter AcrB TolC docking domain, DN and DC subdomains"/>
    <property type="match status" value="2"/>
</dbReference>
<feature type="transmembrane region" description="Helical" evidence="1">
    <location>
        <begin position="544"/>
        <end position="562"/>
    </location>
</feature>
<gene>
    <name evidence="2" type="ORF">SFOMI_4855</name>
</gene>
<keyword evidence="1" id="KW-1133">Transmembrane helix</keyword>
<accession>A0A292ZN44</accession>
<feature type="transmembrane region" description="Helical" evidence="1">
    <location>
        <begin position="335"/>
        <end position="354"/>
    </location>
</feature>
<dbReference type="SUPFAM" id="SSF82693">
    <property type="entry name" value="Multidrug efflux transporter AcrB pore domain, PN1, PN2, PC1 and PC2 subdomains"/>
    <property type="match status" value="2"/>
</dbReference>
<reference evidence="2 3" key="2">
    <citation type="journal article" date="2013" name="Environ. Sci. Technol.">
        <title>The 4-tert-butylphenol-utilizing bacterium Sphingobium fuliginis OMI can degrade bisphenols via phenolic ring hydroxylation and meta-cleavage pathway.</title>
        <authorList>
            <person name="Ogata Y."/>
            <person name="Goda S."/>
            <person name="Toyama T."/>
            <person name="Sei K."/>
            <person name="Ike M."/>
        </authorList>
    </citation>
    <scope>NUCLEOTIDE SEQUENCE [LARGE SCALE GENOMIC DNA]</scope>
    <source>
        <strain evidence="2 3">OMI</strain>
    </source>
</reference>
<comment type="caution">
    <text evidence="2">The sequence shown here is derived from an EMBL/GenBank/DDBJ whole genome shotgun (WGS) entry which is preliminary data.</text>
</comment>
<feature type="transmembrane region" description="Helical" evidence="1">
    <location>
        <begin position="361"/>
        <end position="381"/>
    </location>
</feature>
<dbReference type="PANTHER" id="PTHR32063">
    <property type="match status" value="1"/>
</dbReference>
<dbReference type="InterPro" id="IPR027463">
    <property type="entry name" value="AcrB_DN_DC_subdom"/>
</dbReference>
<sequence>MIGIVKVALHRPLTFIVMAILIAIAGVLAAARTPVDIFPNIRIPVVAVAWQYAGLSPEDMANRIVNPYERVLTTTVNDIEHIESQSLQGIGIIKIYFQPGADIRTATAQVTSVSQTVLRQMPPGITPPLVLNYSASTVPILQLALSGKGLSEQQLFDMGMNQVRPPLITVPGLAMPFPSGGKQRQVQIDLNPLALQSKGLSAQDVGAAIAAQNQINPAGFVKIGETQYSVKLNNAPSSIEALNDLPVKVVNGATITMRDVAHVRDGSGPQQNIVHVEGSRSVLLTILKNGATSTLAIVDGVKEKLPQIAAGLPDSLKILPIGDQSLFVKAAVEGVIHEGAIAAALTSLMILLFLGSWRSTVIIALSIPLAILAAVAALAAFGQTLNVMTLGGLALAVGILVDDATVTIENINWHLEQGKGVIEAILDGAAQIVTPAFVSLLCICIVFVPMFFLPGVAGFLFVPMALSVVFAMIASFILSRTLVPTMAMYLLRPHVEQGDAHVAGAPASRNPLVRFQRGFERRFERIRRGYVGLLHRALNARKPFLLGFMAVVLLSFGLLPMLGSNFFPSVDSGQIAMHVRVPVGARIEDSAARFDRIARVVRSLIPAEELASITDNIGLPVSGINAIYNNSGTIGPQDGDMLIALTKGHRPTDEIVATLRRELPRRFPGTGFAFLPADITSQILNFGAPAPIDVQIAGKNAAGNRAYAQKLLAKMATISGLADARIQQPARSPQLDVEVDRSRVGQYGLSERDVTTSLASQLAGTSQTAPVFFVNPENGVQYPVVAQAPEYLVGSMSDLSNVPVSGSAAGASVQPLGGLATIKRSNTVPIVSHYDIAPVLDIFATTQGRDLGAVARDVQRAIRSLEKELPKGTTVTIRGQYATMNTAFSGLGWGLAGAIVLIYLLIVVNFQSWVDPFVIITALPAALAGIVWMLFTTGTTLSVPALTGAIMCMGVATANSILVVSFAREKLAELGDAGKAALEAGMVRFRPVLMTALAMIIGMGPMALGLGDGGEQNAPLGRAVIGGLICATVATLFFVPTIFAFVHRKHGQKAPSLEMQPSHV</sequence>
<organism evidence="2 3">
    <name type="scientific">Sphingobium fuliginis (strain ATCC 27551)</name>
    <dbReference type="NCBI Taxonomy" id="336203"/>
    <lineage>
        <taxon>Bacteria</taxon>
        <taxon>Pseudomonadati</taxon>
        <taxon>Pseudomonadota</taxon>
        <taxon>Alphaproteobacteria</taxon>
        <taxon>Sphingomonadales</taxon>
        <taxon>Sphingomonadaceae</taxon>
        <taxon>Sphingobium</taxon>
    </lineage>
</organism>
<dbReference type="Gene3D" id="1.20.1640.10">
    <property type="entry name" value="Multidrug efflux transporter AcrB transmembrane domain"/>
    <property type="match status" value="2"/>
</dbReference>
<feature type="transmembrane region" description="Helical" evidence="1">
    <location>
        <begin position="387"/>
        <end position="408"/>
    </location>
</feature>
<feature type="transmembrane region" description="Helical" evidence="1">
    <location>
        <begin position="941"/>
        <end position="964"/>
    </location>
</feature>
<dbReference type="Proteomes" id="UP000221538">
    <property type="component" value="Unassembled WGS sequence"/>
</dbReference>
<dbReference type="RefSeq" id="WP_099186778.1">
    <property type="nucleotide sequence ID" value="NZ_BEWI01000032.1"/>
</dbReference>
<feature type="transmembrane region" description="Helical" evidence="1">
    <location>
        <begin position="890"/>
        <end position="910"/>
    </location>
</feature>
<evidence type="ECO:0000256" key="1">
    <source>
        <dbReference type="SAM" id="Phobius"/>
    </source>
</evidence>
<dbReference type="EMBL" id="BEWI01000032">
    <property type="protein sequence ID" value="GAY24275.1"/>
    <property type="molecule type" value="Genomic_DNA"/>
</dbReference>
<protein>
    <submittedName>
        <fullName evidence="2">Cobalt-zinc-cadmium resistance protein CzcA</fullName>
    </submittedName>
</protein>
<dbReference type="PRINTS" id="PR00702">
    <property type="entry name" value="ACRIFLAVINRP"/>
</dbReference>
<reference evidence="2 3" key="1">
    <citation type="journal article" date="2013" name="Biodegradation">
        <title>Occurrence of 4-tert-butylphenol (4-t-BP) biodegradation in an aquatic sample caused by the presence of Spirodela polyrrhiza and isolation of a 4-t-BP-utilizing bacterium.</title>
        <authorList>
            <person name="Ogata Y."/>
            <person name="Toyama T."/>
            <person name="Yu N."/>
            <person name="Wang X."/>
            <person name="Sei K."/>
            <person name="Ike M."/>
        </authorList>
    </citation>
    <scope>NUCLEOTIDE SEQUENCE [LARGE SCALE GENOMIC DNA]</scope>
    <source>
        <strain evidence="2 3">OMI</strain>
    </source>
</reference>
<dbReference type="GO" id="GO:0005886">
    <property type="term" value="C:plasma membrane"/>
    <property type="evidence" value="ECO:0007669"/>
    <property type="project" value="TreeGrafter"/>
</dbReference>
<dbReference type="InterPro" id="IPR001036">
    <property type="entry name" value="Acrflvin-R"/>
</dbReference>
<keyword evidence="1" id="KW-0812">Transmembrane</keyword>
<keyword evidence="1" id="KW-0472">Membrane</keyword>
<dbReference type="Gene3D" id="3.30.70.1440">
    <property type="entry name" value="Multidrug efflux transporter AcrB pore domain"/>
    <property type="match status" value="1"/>
</dbReference>
<dbReference type="PANTHER" id="PTHR32063:SF8">
    <property type="entry name" value="CATION EFFLUX PROTEIN"/>
    <property type="match status" value="1"/>
</dbReference>